<dbReference type="OrthoDB" id="4830260at2759"/>
<organism evidence="2 3">
    <name type="scientific">Colletotrichum asianum</name>
    <dbReference type="NCBI Taxonomy" id="702518"/>
    <lineage>
        <taxon>Eukaryota</taxon>
        <taxon>Fungi</taxon>
        <taxon>Dikarya</taxon>
        <taxon>Ascomycota</taxon>
        <taxon>Pezizomycotina</taxon>
        <taxon>Sordariomycetes</taxon>
        <taxon>Hypocreomycetidae</taxon>
        <taxon>Glomerellales</taxon>
        <taxon>Glomerellaceae</taxon>
        <taxon>Colletotrichum</taxon>
        <taxon>Colletotrichum gloeosporioides species complex</taxon>
    </lineage>
</organism>
<feature type="compositionally biased region" description="Basic and acidic residues" evidence="1">
    <location>
        <begin position="357"/>
        <end position="367"/>
    </location>
</feature>
<protein>
    <submittedName>
        <fullName evidence="2">Uncharacterized protein</fullName>
    </submittedName>
</protein>
<feature type="compositionally biased region" description="Polar residues" evidence="1">
    <location>
        <begin position="401"/>
        <end position="412"/>
    </location>
</feature>
<feature type="compositionally biased region" description="Polar residues" evidence="1">
    <location>
        <begin position="419"/>
        <end position="429"/>
    </location>
</feature>
<feature type="compositionally biased region" description="Polar residues" evidence="1">
    <location>
        <begin position="36"/>
        <end position="51"/>
    </location>
</feature>
<dbReference type="AlphaFoldDB" id="A0A8H3WMT0"/>
<feature type="compositionally biased region" description="Polar residues" evidence="1">
    <location>
        <begin position="346"/>
        <end position="356"/>
    </location>
</feature>
<reference evidence="2 3" key="1">
    <citation type="submission" date="2019-12" db="EMBL/GenBank/DDBJ databases">
        <title>A genome sequence resource for the geographically widespread anthracnose pathogen Colletotrichum asianum.</title>
        <authorList>
            <person name="Meng Y."/>
        </authorList>
    </citation>
    <scope>NUCLEOTIDE SEQUENCE [LARGE SCALE GENOMIC DNA]</scope>
    <source>
        <strain evidence="2 3">ICMP 18580</strain>
    </source>
</reference>
<proteinExistence type="predicted"/>
<accession>A0A8H3WMT0</accession>
<keyword evidence="3" id="KW-1185">Reference proteome</keyword>
<evidence type="ECO:0000256" key="1">
    <source>
        <dbReference type="SAM" id="MobiDB-lite"/>
    </source>
</evidence>
<feature type="compositionally biased region" description="Basic and acidic residues" evidence="1">
    <location>
        <begin position="85"/>
        <end position="99"/>
    </location>
</feature>
<feature type="compositionally biased region" description="Basic residues" evidence="1">
    <location>
        <begin position="10"/>
        <end position="22"/>
    </location>
</feature>
<feature type="region of interest" description="Disordered" evidence="1">
    <location>
        <begin position="1"/>
        <end position="241"/>
    </location>
</feature>
<dbReference type="Proteomes" id="UP000434172">
    <property type="component" value="Unassembled WGS sequence"/>
</dbReference>
<name>A0A8H3WMT0_9PEZI</name>
<feature type="compositionally biased region" description="Polar residues" evidence="1">
    <location>
        <begin position="101"/>
        <end position="111"/>
    </location>
</feature>
<dbReference type="EMBL" id="WOWK01000008">
    <property type="protein sequence ID" value="KAF0330239.1"/>
    <property type="molecule type" value="Genomic_DNA"/>
</dbReference>
<feature type="compositionally biased region" description="Low complexity" evidence="1">
    <location>
        <begin position="122"/>
        <end position="135"/>
    </location>
</feature>
<feature type="compositionally biased region" description="Basic and acidic residues" evidence="1">
    <location>
        <begin position="66"/>
        <end position="78"/>
    </location>
</feature>
<sequence>MRRQSERPRGRTLKTYSKKPQSRRSLGAEIYRDLTAGNNSRVSSGDESSIRGTPPIVGHRTPSASFRRDEESLPKTKESVALTPEETHHDRVQRTKDPYHIQTSSISLEEASSQDDDDSSSRDQQSQSDSSQNSSVTSVGRGATHSAIKTEPRDSPEAFPDAMVRSHVPQLHIKTEGSPFQRRKRKRAESPFGSDFLVARQPRRFNQQEAWKEPDSSKKRSLPVVFGPRTPSPVKMQGRRKVAEIHPQDYKVLPSASPVMPTLQRGVRDGFERREVPKFSKHYFDGKRRRRPPPTPGLGSLLSAEKSREVAILKEGPGTRKTVSDPANAYLMSGGILDEPQEASRTESMASSSNRNADVRPSVERLASHVSHSGNPHDDGNLENDGAVSKNTGMEMKRSHGQGSSWVATTDNFVLRETGPTTRRSSKATSEPHLYLDERDTRPPIRDAPNALGESSLSHLTTKAGPFEFLRTRDSK</sequence>
<feature type="region of interest" description="Disordered" evidence="1">
    <location>
        <begin position="253"/>
        <end position="305"/>
    </location>
</feature>
<feature type="compositionally biased region" description="Basic and acidic residues" evidence="1">
    <location>
        <begin position="266"/>
        <end position="286"/>
    </location>
</feature>
<feature type="region of interest" description="Disordered" evidence="1">
    <location>
        <begin position="334"/>
        <end position="476"/>
    </location>
</feature>
<gene>
    <name evidence="2" type="ORF">GQ607_002569</name>
</gene>
<feature type="compositionally biased region" description="Basic and acidic residues" evidence="1">
    <location>
        <begin position="434"/>
        <end position="445"/>
    </location>
</feature>
<evidence type="ECO:0000313" key="2">
    <source>
        <dbReference type="EMBL" id="KAF0330239.1"/>
    </source>
</evidence>
<evidence type="ECO:0000313" key="3">
    <source>
        <dbReference type="Proteomes" id="UP000434172"/>
    </source>
</evidence>
<comment type="caution">
    <text evidence="2">The sequence shown here is derived from an EMBL/GenBank/DDBJ whole genome shotgun (WGS) entry which is preliminary data.</text>
</comment>